<dbReference type="Gene3D" id="1.10.510.10">
    <property type="entry name" value="Transferase(Phosphotransferase) domain 1"/>
    <property type="match status" value="1"/>
</dbReference>
<keyword evidence="9" id="KW-1185">Reference proteome</keyword>
<evidence type="ECO:0000256" key="4">
    <source>
        <dbReference type="ARBA" id="ARBA00022777"/>
    </source>
</evidence>
<dbReference type="InterPro" id="IPR017441">
    <property type="entry name" value="Protein_kinase_ATP_BS"/>
</dbReference>
<evidence type="ECO:0000256" key="2">
    <source>
        <dbReference type="ARBA" id="ARBA00022679"/>
    </source>
</evidence>
<evidence type="ECO:0000256" key="6">
    <source>
        <dbReference type="PROSITE-ProRule" id="PRU10141"/>
    </source>
</evidence>
<proteinExistence type="predicted"/>
<keyword evidence="4" id="KW-0418">Kinase</keyword>
<dbReference type="GO" id="GO:0005524">
    <property type="term" value="F:ATP binding"/>
    <property type="evidence" value="ECO:0007669"/>
    <property type="project" value="UniProtKB-UniRule"/>
</dbReference>
<dbReference type="SMART" id="SM00220">
    <property type="entry name" value="S_TKc"/>
    <property type="match status" value="1"/>
</dbReference>
<keyword evidence="2" id="KW-0808">Transferase</keyword>
<feature type="binding site" evidence="6">
    <location>
        <position position="92"/>
    </location>
    <ligand>
        <name>ATP</name>
        <dbReference type="ChEBI" id="CHEBI:30616"/>
    </ligand>
</feature>
<dbReference type="AlphaFoldDB" id="A0AAD9W043"/>
<feature type="domain" description="Protein kinase" evidence="7">
    <location>
        <begin position="63"/>
        <end position="408"/>
    </location>
</feature>
<sequence>MEQSLNNIQLHDDWGVYVSEDDEDEVTELTEGVDGYIVRVGFPGPPCYPVSIGELIQGGGKSYRIEHKLGHGAFSTVWLAFEVDTGTSVALKIHRTLTTVGQVESRIHQQIQQLIPDPGDSHLVSSTSAFSLPGRFPQVQQVMGPSLHKYMSSWGTFSDSATRLRLAKDILIAVACFHAHKFIHRDINDNNVMLGIVPGALDQGSTPSERYNQVDRPQKFPLPTCEWIWRPGDLVAPIQWPSNMVAKTAFLSDFGLSMRAGSPITDNCLPPLPCVPPELFHEGFEHTYESDMWDFMCVFATLMTNSSPFDGWSASGPLGCMARVIGPLPREWDGRYKWPRHYPEEERRKWYDQSRTPDYPFEALLDLSREDLIKSKERELILDVFHKGFRYQPSERITAQQLLDDASFQELMSIHGIE</sequence>
<protein>
    <recommendedName>
        <fullName evidence="7">Protein kinase domain-containing protein</fullName>
    </recommendedName>
</protein>
<dbReference type="PROSITE" id="PS50011">
    <property type="entry name" value="PROTEIN_KINASE_DOM"/>
    <property type="match status" value="1"/>
</dbReference>
<dbReference type="Gene3D" id="3.30.200.20">
    <property type="entry name" value="Phosphorylase Kinase, domain 1"/>
    <property type="match status" value="1"/>
</dbReference>
<evidence type="ECO:0000256" key="3">
    <source>
        <dbReference type="ARBA" id="ARBA00022741"/>
    </source>
</evidence>
<keyword evidence="1" id="KW-0723">Serine/threonine-protein kinase</keyword>
<reference evidence="8" key="1">
    <citation type="submission" date="2023-06" db="EMBL/GenBank/DDBJ databases">
        <authorList>
            <person name="Noh H."/>
        </authorList>
    </citation>
    <scope>NUCLEOTIDE SEQUENCE</scope>
    <source>
        <strain evidence="8">DUCC20226</strain>
    </source>
</reference>
<dbReference type="InterPro" id="IPR011009">
    <property type="entry name" value="Kinase-like_dom_sf"/>
</dbReference>
<dbReference type="Proteomes" id="UP001265746">
    <property type="component" value="Unassembled WGS sequence"/>
</dbReference>
<evidence type="ECO:0000256" key="1">
    <source>
        <dbReference type="ARBA" id="ARBA00022527"/>
    </source>
</evidence>
<evidence type="ECO:0000256" key="5">
    <source>
        <dbReference type="ARBA" id="ARBA00022840"/>
    </source>
</evidence>
<evidence type="ECO:0000313" key="9">
    <source>
        <dbReference type="Proteomes" id="UP001265746"/>
    </source>
</evidence>
<dbReference type="Pfam" id="PF00069">
    <property type="entry name" value="Pkinase"/>
    <property type="match status" value="1"/>
</dbReference>
<keyword evidence="5 6" id="KW-0067">ATP-binding</keyword>
<evidence type="ECO:0000259" key="7">
    <source>
        <dbReference type="PROSITE" id="PS50011"/>
    </source>
</evidence>
<comment type="caution">
    <text evidence="8">The sequence shown here is derived from an EMBL/GenBank/DDBJ whole genome shotgun (WGS) entry which is preliminary data.</text>
</comment>
<evidence type="ECO:0000313" key="8">
    <source>
        <dbReference type="EMBL" id="KAK2602181.1"/>
    </source>
</evidence>
<dbReference type="InterPro" id="IPR051175">
    <property type="entry name" value="CLK_kinases"/>
</dbReference>
<organism evidence="8 9">
    <name type="scientific">Phomopsis amygdali</name>
    <name type="common">Fusicoccum amygdali</name>
    <dbReference type="NCBI Taxonomy" id="1214568"/>
    <lineage>
        <taxon>Eukaryota</taxon>
        <taxon>Fungi</taxon>
        <taxon>Dikarya</taxon>
        <taxon>Ascomycota</taxon>
        <taxon>Pezizomycotina</taxon>
        <taxon>Sordariomycetes</taxon>
        <taxon>Sordariomycetidae</taxon>
        <taxon>Diaporthales</taxon>
        <taxon>Diaporthaceae</taxon>
        <taxon>Diaporthe</taxon>
    </lineage>
</organism>
<dbReference type="GO" id="GO:0004674">
    <property type="term" value="F:protein serine/threonine kinase activity"/>
    <property type="evidence" value="ECO:0007669"/>
    <property type="project" value="UniProtKB-KW"/>
</dbReference>
<dbReference type="PANTHER" id="PTHR45646">
    <property type="entry name" value="SERINE/THREONINE-PROTEIN KINASE DOA-RELATED"/>
    <property type="match status" value="1"/>
</dbReference>
<keyword evidence="3 6" id="KW-0547">Nucleotide-binding</keyword>
<accession>A0AAD9W043</accession>
<dbReference type="InterPro" id="IPR000719">
    <property type="entry name" value="Prot_kinase_dom"/>
</dbReference>
<dbReference type="PROSITE" id="PS00107">
    <property type="entry name" value="PROTEIN_KINASE_ATP"/>
    <property type="match status" value="1"/>
</dbReference>
<dbReference type="EMBL" id="JAUJFL010000005">
    <property type="protein sequence ID" value="KAK2602181.1"/>
    <property type="molecule type" value="Genomic_DNA"/>
</dbReference>
<gene>
    <name evidence="8" type="ORF">N8I77_008733</name>
</gene>
<dbReference type="SUPFAM" id="SSF56112">
    <property type="entry name" value="Protein kinase-like (PK-like)"/>
    <property type="match status" value="1"/>
</dbReference>
<name>A0AAD9W043_PHOAM</name>